<dbReference type="Proteomes" id="UP000215199">
    <property type="component" value="Unassembled WGS sequence"/>
</dbReference>
<reference evidence="3" key="1">
    <citation type="submission" date="2017-07" db="EMBL/GenBank/DDBJ databases">
        <title>Comparative genome mining reveals phylogenetic distribution patterns of secondary metabolites in Amycolatopsis.</title>
        <authorList>
            <person name="Adamek M."/>
            <person name="Alanjary M."/>
            <person name="Sales-Ortells H."/>
            <person name="Goodfellow M."/>
            <person name="Bull A.T."/>
            <person name="Kalinowski J."/>
            <person name="Ziemert N."/>
        </authorList>
    </citation>
    <scope>NUCLEOTIDE SEQUENCE [LARGE SCALE GENOMIC DNA]</scope>
    <source>
        <strain evidence="3">H5</strain>
    </source>
</reference>
<organism evidence="2 3">
    <name type="scientific">Amycolatopsis vastitatis</name>
    <dbReference type="NCBI Taxonomy" id="1905142"/>
    <lineage>
        <taxon>Bacteria</taxon>
        <taxon>Bacillati</taxon>
        <taxon>Actinomycetota</taxon>
        <taxon>Actinomycetes</taxon>
        <taxon>Pseudonocardiales</taxon>
        <taxon>Pseudonocardiaceae</taxon>
        <taxon>Amycolatopsis</taxon>
    </lineage>
</organism>
<evidence type="ECO:0000313" key="3">
    <source>
        <dbReference type="Proteomes" id="UP000215199"/>
    </source>
</evidence>
<feature type="transmembrane region" description="Helical" evidence="1">
    <location>
        <begin position="91"/>
        <end position="110"/>
    </location>
</feature>
<proteinExistence type="predicted"/>
<name>A0A229T3P6_9PSEU</name>
<accession>A0A229T3P6</accession>
<dbReference type="OrthoDB" id="3627562at2"/>
<comment type="caution">
    <text evidence="2">The sequence shown here is derived from an EMBL/GenBank/DDBJ whole genome shotgun (WGS) entry which is preliminary data.</text>
</comment>
<keyword evidence="3" id="KW-1185">Reference proteome</keyword>
<keyword evidence="1" id="KW-0472">Membrane</keyword>
<evidence type="ECO:0000256" key="1">
    <source>
        <dbReference type="SAM" id="Phobius"/>
    </source>
</evidence>
<feature type="transmembrane region" description="Helical" evidence="1">
    <location>
        <begin position="122"/>
        <end position="141"/>
    </location>
</feature>
<feature type="transmembrane region" description="Helical" evidence="1">
    <location>
        <begin position="53"/>
        <end position="75"/>
    </location>
</feature>
<protein>
    <submittedName>
        <fullName evidence="2">Uncharacterized protein</fullName>
    </submittedName>
</protein>
<dbReference type="AlphaFoldDB" id="A0A229T3P6"/>
<dbReference type="EMBL" id="NMUL01000021">
    <property type="protein sequence ID" value="OXM65822.1"/>
    <property type="molecule type" value="Genomic_DNA"/>
</dbReference>
<evidence type="ECO:0000313" key="2">
    <source>
        <dbReference type="EMBL" id="OXM65822.1"/>
    </source>
</evidence>
<keyword evidence="1" id="KW-1133">Transmembrane helix</keyword>
<keyword evidence="1" id="KW-0812">Transmembrane</keyword>
<sequence length="156" mass="17373">MATAERKPMGETDFTAGTRPAEGKIEGLPGWYFVLVGLLVASNDLSLQFSDRYGWVALLPLVLVGVHLTLWFTLLSRRRRFLRAVWRSKQALALVAALFTLRLLLQFGLAKLTDAAAPLHSYTHLIIGLVMLVVTTVGAWFDQWLVLRVVNRPADG</sequence>
<gene>
    <name evidence="2" type="ORF">CF165_20705</name>
</gene>